<evidence type="ECO:0000313" key="2">
    <source>
        <dbReference type="EMBL" id="EYT50396.1"/>
    </source>
</evidence>
<dbReference type="HOGENOM" id="CLU_2663874_0_0_11"/>
<dbReference type="STRING" id="1249481.D641_0103790"/>
<evidence type="ECO:0000256" key="1">
    <source>
        <dbReference type="SAM" id="Phobius"/>
    </source>
</evidence>
<dbReference type="AlphaFoldDB" id="A0A022KWZ7"/>
<gene>
    <name evidence="2" type="ORF">D641_0103790</name>
</gene>
<sequence>MDSLIPILFGLTILASLVVTLVFLMRNRRAAKESGLDQVERTEEEKAKDRQTAITWGCLLIAVPLALVLVYTVTR</sequence>
<keyword evidence="1" id="KW-1133">Transmembrane helix</keyword>
<accession>A0A022KWZ7</accession>
<dbReference type="OrthoDB" id="4794556at2"/>
<dbReference type="RefSeq" id="WP_017822471.1">
    <property type="nucleotide sequence ID" value="NZ_AORC01000004.1"/>
</dbReference>
<proteinExistence type="predicted"/>
<dbReference type="Proteomes" id="UP000019754">
    <property type="component" value="Unassembled WGS sequence"/>
</dbReference>
<comment type="caution">
    <text evidence="2">The sequence shown here is derived from an EMBL/GenBank/DDBJ whole genome shotgun (WGS) entry which is preliminary data.</text>
</comment>
<evidence type="ECO:0000313" key="3">
    <source>
        <dbReference type="Proteomes" id="UP000019754"/>
    </source>
</evidence>
<keyword evidence="3" id="KW-1185">Reference proteome</keyword>
<keyword evidence="1" id="KW-0812">Transmembrane</keyword>
<feature type="transmembrane region" description="Helical" evidence="1">
    <location>
        <begin position="6"/>
        <end position="24"/>
    </location>
</feature>
<reference evidence="2 3" key="1">
    <citation type="journal article" date="2013" name="Genome Announc.">
        <title>Draft genome sequence of an Actinobacterium, Brachybacterium muris strain UCD-AY4.</title>
        <authorList>
            <person name="Lo J.R."/>
            <person name="Lang J.M."/>
            <person name="Darling A.E."/>
            <person name="Eisen J.A."/>
            <person name="Coil D.A."/>
        </authorList>
    </citation>
    <scope>NUCLEOTIDE SEQUENCE [LARGE SCALE GENOMIC DNA]</scope>
    <source>
        <strain evidence="2 3">UCD-AY4</strain>
    </source>
</reference>
<name>A0A022KWZ7_9MICO</name>
<feature type="transmembrane region" description="Helical" evidence="1">
    <location>
        <begin position="53"/>
        <end position="73"/>
    </location>
</feature>
<organism evidence="2 3">
    <name type="scientific">Brachybacterium muris UCD-AY4</name>
    <dbReference type="NCBI Taxonomy" id="1249481"/>
    <lineage>
        <taxon>Bacteria</taxon>
        <taxon>Bacillati</taxon>
        <taxon>Actinomycetota</taxon>
        <taxon>Actinomycetes</taxon>
        <taxon>Micrococcales</taxon>
        <taxon>Dermabacteraceae</taxon>
        <taxon>Brachybacterium</taxon>
    </lineage>
</organism>
<keyword evidence="1" id="KW-0472">Membrane</keyword>
<dbReference type="EMBL" id="AORC01000004">
    <property type="protein sequence ID" value="EYT50396.1"/>
    <property type="molecule type" value="Genomic_DNA"/>
</dbReference>
<protein>
    <submittedName>
        <fullName evidence="2">Uncharacterized protein</fullName>
    </submittedName>
</protein>